<evidence type="ECO:0000313" key="4">
    <source>
        <dbReference type="Proteomes" id="UP000475532"/>
    </source>
</evidence>
<dbReference type="AlphaFoldDB" id="A0A6L9QCM8"/>
<dbReference type="InterPro" id="IPR003593">
    <property type="entry name" value="AAA+_ATPase"/>
</dbReference>
<feature type="domain" description="NACHT" evidence="2">
    <location>
        <begin position="120"/>
        <end position="215"/>
    </location>
</feature>
<evidence type="ECO:0000313" key="3">
    <source>
        <dbReference type="EMBL" id="NEA21954.1"/>
    </source>
</evidence>
<keyword evidence="1" id="KW-1133">Transmembrane helix</keyword>
<sequence length="1107" mass="120094">MEVKAAWWAPMMWALTGLLVMASAVVLWASAGSGQPDPGVLADRAVTGLRGAVRRQWEHEAVVRRLRQPLPLQVEWSSTGRPVAADREVVIDEPGVTWQDAPLAGDTIGVVAGFRALERRQLVVIGEPGAGKSVLALLLTLGLLENFVEDEPVPVLLPVAAWDPRREGVAQWAARRLAEDYPAMAGSGDRQAVAVELMDQGRVLLILDGLDELASGLHATAVRKLDEYAATGRHLVVTCRSREYEKAIQTGGRILSRAAVVEIQPVTPGQAIAFLGRPATSRPRWAEVFTILGARPDGVLAKVLSTPLMVSLAYAAYQSPGTDPGELARADSRNAIQGKLMDTYIASVHDPDQPAAPISKSRYRPDAARRYLETLALHLDLSGTVEYVWWQLRPDLYTRHTHRAPALLSAGLTAMAGLAAIPPLGVRGGLCTTLVVGMALAVTATGMLRPVWPHNHPAYQPTNFRPARSRRRRVRFTRSASGAWCGLLTGLAIGDGVFATICGIAAAIIMPLVPTTGIKPHPRTATPTATVRSHHRATLAAAAQYAAAGAAIMTLTSIATGGPLSRTAVTAAVAALFYGWTAACPGGLWTWLRYRATHLNLLSHGRLPARLRAFLEDQHQRGTLRQTGTTWQIRHLILQHHLADTANLRHLRARAAQDDRHAARLLAELLTREGRTGEAITVLRARADQGDRDAARELVGLLAREGRTGEAITFLRPLADRIDGHSDYWWLFQLLAREGRTDELHRRADQGDYVAAWVLAEWLAQEGRAEEAIAVLRARVEQDPQGTTWGLVDLLAQEGRTSEAITFLRGRADQGDRAAAWRLADLLAEEGRAEEAIAVLRARVEQAPEGTTWRLARLLAQEGRTGEAIAVLRARAEQGDGNDAMWLADLLAQEGRIDELRVRADQGDVYASGRLVQALAREGRVDELRARADQGDDYAARELAELLAREGRTGEAIAVLRARADQGEGNDAMRLADLLAQEGRTGEAITVLRAQADQGVLGATKQLTELLAREGRVDELRVRTDQGDHYAAVRLADLLAQEGRTGEAIAVLRARADQGDYSVTQRLVELLAQDGRTGEAITVLRARADQGDRDAAAHVADLLARDN</sequence>
<dbReference type="SUPFAM" id="SSF52540">
    <property type="entry name" value="P-loop containing nucleoside triphosphate hydrolases"/>
    <property type="match status" value="1"/>
</dbReference>
<organism evidence="3 4">
    <name type="scientific">Actinomadura bangladeshensis</name>
    <dbReference type="NCBI Taxonomy" id="453573"/>
    <lineage>
        <taxon>Bacteria</taxon>
        <taxon>Bacillati</taxon>
        <taxon>Actinomycetota</taxon>
        <taxon>Actinomycetes</taxon>
        <taxon>Streptosporangiales</taxon>
        <taxon>Thermomonosporaceae</taxon>
        <taxon>Actinomadura</taxon>
    </lineage>
</organism>
<dbReference type="PROSITE" id="PS50837">
    <property type="entry name" value="NACHT"/>
    <property type="match status" value="1"/>
</dbReference>
<dbReference type="InterPro" id="IPR011990">
    <property type="entry name" value="TPR-like_helical_dom_sf"/>
</dbReference>
<feature type="transmembrane region" description="Helical" evidence="1">
    <location>
        <begin position="497"/>
        <end position="518"/>
    </location>
</feature>
<name>A0A6L9QCM8_9ACTN</name>
<evidence type="ECO:0000256" key="1">
    <source>
        <dbReference type="SAM" id="Phobius"/>
    </source>
</evidence>
<feature type="transmembrane region" description="Helical" evidence="1">
    <location>
        <begin position="539"/>
        <end position="559"/>
    </location>
</feature>
<dbReference type="Proteomes" id="UP000475532">
    <property type="component" value="Unassembled WGS sequence"/>
</dbReference>
<proteinExistence type="predicted"/>
<dbReference type="SUPFAM" id="SSF81901">
    <property type="entry name" value="HCP-like"/>
    <property type="match status" value="1"/>
</dbReference>
<feature type="transmembrane region" description="Helical" evidence="1">
    <location>
        <begin position="428"/>
        <end position="448"/>
    </location>
</feature>
<dbReference type="Pfam" id="PF05729">
    <property type="entry name" value="NACHT"/>
    <property type="match status" value="1"/>
</dbReference>
<dbReference type="Gene3D" id="1.25.40.10">
    <property type="entry name" value="Tetratricopeptide repeat domain"/>
    <property type="match status" value="3"/>
</dbReference>
<dbReference type="InterPro" id="IPR027417">
    <property type="entry name" value="P-loop_NTPase"/>
</dbReference>
<evidence type="ECO:0000259" key="2">
    <source>
        <dbReference type="PROSITE" id="PS50837"/>
    </source>
</evidence>
<dbReference type="Gene3D" id="3.40.50.300">
    <property type="entry name" value="P-loop containing nucleotide triphosphate hydrolases"/>
    <property type="match status" value="1"/>
</dbReference>
<keyword evidence="1" id="KW-0812">Transmembrane</keyword>
<keyword evidence="1" id="KW-0472">Membrane</keyword>
<reference evidence="3 4" key="1">
    <citation type="submission" date="2020-01" db="EMBL/GenBank/DDBJ databases">
        <title>Insect and environment-associated Actinomycetes.</title>
        <authorList>
            <person name="Currrie C."/>
            <person name="Chevrette M."/>
            <person name="Carlson C."/>
            <person name="Stubbendieck R."/>
            <person name="Wendt-Pienkowski E."/>
        </authorList>
    </citation>
    <scope>NUCLEOTIDE SEQUENCE [LARGE SCALE GENOMIC DNA]</scope>
    <source>
        <strain evidence="3 4">SID10258</strain>
    </source>
</reference>
<gene>
    <name evidence="3" type="ORF">G3I70_05505</name>
</gene>
<dbReference type="EMBL" id="JAAGLI010000145">
    <property type="protein sequence ID" value="NEA21954.1"/>
    <property type="molecule type" value="Genomic_DNA"/>
</dbReference>
<dbReference type="SMART" id="SM00382">
    <property type="entry name" value="AAA"/>
    <property type="match status" value="1"/>
</dbReference>
<protein>
    <submittedName>
        <fullName evidence="3">NACHT domain-containing protein</fullName>
    </submittedName>
</protein>
<dbReference type="InterPro" id="IPR007111">
    <property type="entry name" value="NACHT_NTPase"/>
</dbReference>
<dbReference type="RefSeq" id="WP_163053551.1">
    <property type="nucleotide sequence ID" value="NZ_JAAGLI010000145.1"/>
</dbReference>
<accession>A0A6L9QCM8</accession>
<feature type="transmembrane region" description="Helical" evidence="1">
    <location>
        <begin position="571"/>
        <end position="592"/>
    </location>
</feature>
<comment type="caution">
    <text evidence="3">The sequence shown here is derived from an EMBL/GenBank/DDBJ whole genome shotgun (WGS) entry which is preliminary data.</text>
</comment>